<feature type="compositionally biased region" description="Low complexity" evidence="1">
    <location>
        <begin position="25"/>
        <end position="39"/>
    </location>
</feature>
<dbReference type="AlphaFoldDB" id="A0AB34HF52"/>
<evidence type="ECO:0000313" key="3">
    <source>
        <dbReference type="Proteomes" id="UP001159641"/>
    </source>
</evidence>
<feature type="compositionally biased region" description="Basic and acidic residues" evidence="1">
    <location>
        <begin position="61"/>
        <end position="73"/>
    </location>
</feature>
<feature type="region of interest" description="Disordered" evidence="1">
    <location>
        <begin position="1"/>
        <end position="83"/>
    </location>
</feature>
<protein>
    <submittedName>
        <fullName evidence="2">Uncharacterized protein</fullName>
    </submittedName>
</protein>
<evidence type="ECO:0000313" key="2">
    <source>
        <dbReference type="EMBL" id="KAJ8790718.1"/>
    </source>
</evidence>
<name>A0AB34HF52_ESCRO</name>
<proteinExistence type="predicted"/>
<organism evidence="2 3">
    <name type="scientific">Eschrichtius robustus</name>
    <name type="common">California gray whale</name>
    <name type="synonym">Eschrichtius gibbosus</name>
    <dbReference type="NCBI Taxonomy" id="9764"/>
    <lineage>
        <taxon>Eukaryota</taxon>
        <taxon>Metazoa</taxon>
        <taxon>Chordata</taxon>
        <taxon>Craniata</taxon>
        <taxon>Vertebrata</taxon>
        <taxon>Euteleostomi</taxon>
        <taxon>Mammalia</taxon>
        <taxon>Eutheria</taxon>
        <taxon>Laurasiatheria</taxon>
        <taxon>Artiodactyla</taxon>
        <taxon>Whippomorpha</taxon>
        <taxon>Cetacea</taxon>
        <taxon>Mysticeti</taxon>
        <taxon>Eschrichtiidae</taxon>
        <taxon>Eschrichtius</taxon>
    </lineage>
</organism>
<keyword evidence="3" id="KW-1185">Reference proteome</keyword>
<feature type="compositionally biased region" description="Basic and acidic residues" evidence="1">
    <location>
        <begin position="1"/>
        <end position="16"/>
    </location>
</feature>
<dbReference type="EMBL" id="JAIQCJ010001330">
    <property type="protein sequence ID" value="KAJ8790718.1"/>
    <property type="molecule type" value="Genomic_DNA"/>
</dbReference>
<evidence type="ECO:0000256" key="1">
    <source>
        <dbReference type="SAM" id="MobiDB-lite"/>
    </source>
</evidence>
<reference evidence="2 3" key="1">
    <citation type="submission" date="2022-11" db="EMBL/GenBank/DDBJ databases">
        <title>Whole genome sequence of Eschrichtius robustus ER-17-0199.</title>
        <authorList>
            <person name="Bruniche-Olsen A."/>
            <person name="Black A.N."/>
            <person name="Fields C.J."/>
            <person name="Walden K."/>
            <person name="Dewoody J.A."/>
        </authorList>
    </citation>
    <scope>NUCLEOTIDE SEQUENCE [LARGE SCALE GENOMIC DNA]</scope>
    <source>
        <strain evidence="2">ER-17-0199</strain>
        <tissue evidence="2">Blubber</tissue>
    </source>
</reference>
<dbReference type="Proteomes" id="UP001159641">
    <property type="component" value="Unassembled WGS sequence"/>
</dbReference>
<accession>A0AB34HF52</accession>
<gene>
    <name evidence="2" type="ORF">J1605_021146</name>
</gene>
<comment type="caution">
    <text evidence="2">The sequence shown here is derived from an EMBL/GenBank/DDBJ whole genome shotgun (WGS) entry which is preliminary data.</text>
</comment>
<sequence>MERAVSGRGRLGREGTRPGALFREGGVAAPGPAALATGGLRSGAGGEWPFAPTADSSVTVCDREVGDDRDPSEKGLPTSQKAPFMTAEDVVEAEVTAILHSLVSAMHPLVPISSLLGNVPAAHNEAGPAYSETPPAFH</sequence>